<dbReference type="NCBIfam" id="TIGR02001">
    <property type="entry name" value="gcw_chp"/>
    <property type="match status" value="1"/>
</dbReference>
<dbReference type="Proteomes" id="UP000502041">
    <property type="component" value="Chromosome"/>
</dbReference>
<dbReference type="InterPro" id="IPR010239">
    <property type="entry name" value="CHP02001"/>
</dbReference>
<keyword evidence="3" id="KW-1185">Reference proteome</keyword>
<keyword evidence="1" id="KW-0732">Signal</keyword>
<feature type="chain" id="PRO_5026361039" evidence="1">
    <location>
        <begin position="23"/>
        <end position="266"/>
    </location>
</feature>
<feature type="signal peptide" evidence="1">
    <location>
        <begin position="1"/>
        <end position="22"/>
    </location>
</feature>
<proteinExistence type="predicted"/>
<dbReference type="EMBL" id="CP051461">
    <property type="protein sequence ID" value="QJC57295.1"/>
    <property type="molecule type" value="Genomic_DNA"/>
</dbReference>
<name>A0A6H2HBP5_9BURK</name>
<evidence type="ECO:0000256" key="1">
    <source>
        <dbReference type="SAM" id="SignalP"/>
    </source>
</evidence>
<dbReference type="AlphaFoldDB" id="A0A6H2HBP5"/>
<dbReference type="KEGG" id="pvac:HC248_02616"/>
<accession>A0A6H2HBP5</accession>
<gene>
    <name evidence="2" type="ORF">HC248_02616</name>
</gene>
<protein>
    <submittedName>
        <fullName evidence="2">Uncharacterized protein</fullName>
    </submittedName>
</protein>
<dbReference type="RefSeq" id="WP_168922831.1">
    <property type="nucleotide sequence ID" value="NZ_CP051461.1"/>
</dbReference>
<organism evidence="2 3">
    <name type="scientific">Polaromonas vacuolata</name>
    <dbReference type="NCBI Taxonomy" id="37448"/>
    <lineage>
        <taxon>Bacteria</taxon>
        <taxon>Pseudomonadati</taxon>
        <taxon>Pseudomonadota</taxon>
        <taxon>Betaproteobacteria</taxon>
        <taxon>Burkholderiales</taxon>
        <taxon>Comamonadaceae</taxon>
        <taxon>Polaromonas</taxon>
    </lineage>
</organism>
<reference evidence="2 3" key="1">
    <citation type="submission" date="2020-04" db="EMBL/GenBank/DDBJ databases">
        <title>Complete genome of a Psychrophilic, Marine, Gas Vacuolate Bacterium Polaromonas vacuolata KCTC 22033T.</title>
        <authorList>
            <person name="Hwang K."/>
            <person name="Kim K.M."/>
        </authorList>
    </citation>
    <scope>NUCLEOTIDE SEQUENCE [LARGE SCALE GENOMIC DNA]</scope>
    <source>
        <strain evidence="2 3">KCTC 22033</strain>
    </source>
</reference>
<sequence length="266" mass="28131">MKIFLSSGLVLASLLVSGAAMAQTAAPTAAAEPEFTLGYNLGLTSDYRVRGMSQTAFKTAVQGGVDYANKNGIYLGLAASNVSWVKEFNGATKGSYEVDLYGGYKGAINKDFSYDIGLITYRYPGNDSGVANPARNVAAGAYSKADTTEIYGALTYTMFTFKYSRSTGDFLGNLKSSGSQYFDLSAAFDLGDGMTITPHIGRQLIPNQNSLGNYSDASLSFSKDFGSGLVASIAGVTTNANRTFYSDTNGRFLGKSGLLVGVKYSF</sequence>
<evidence type="ECO:0000313" key="3">
    <source>
        <dbReference type="Proteomes" id="UP000502041"/>
    </source>
</evidence>
<dbReference type="Pfam" id="PF09694">
    <property type="entry name" value="Gcw_chp"/>
    <property type="match status" value="1"/>
</dbReference>
<evidence type="ECO:0000313" key="2">
    <source>
        <dbReference type="EMBL" id="QJC57295.1"/>
    </source>
</evidence>